<keyword evidence="5 6" id="KW-0472">Membrane</keyword>
<name>A0ABS5JWE7_9BACT</name>
<reference evidence="8 9" key="1">
    <citation type="journal article" date="2015" name="Int. J. Syst. Evol. Microbiol.">
        <title>Carboxylicivirga linearis sp. nov., isolated from a sea cucumber culture pond.</title>
        <authorList>
            <person name="Wang F.Q."/>
            <person name="Zhou Y.X."/>
            <person name="Lin X.Z."/>
            <person name="Chen G.J."/>
            <person name="Du Z.J."/>
        </authorList>
    </citation>
    <scope>NUCLEOTIDE SEQUENCE [LARGE SCALE GENOMIC DNA]</scope>
    <source>
        <strain evidence="8 9">FB218</strain>
    </source>
</reference>
<keyword evidence="4 6" id="KW-1133">Transmembrane helix</keyword>
<feature type="transmembrane region" description="Helical" evidence="6">
    <location>
        <begin position="230"/>
        <end position="249"/>
    </location>
</feature>
<dbReference type="EMBL" id="JAGUCO010000009">
    <property type="protein sequence ID" value="MBS2099231.1"/>
    <property type="molecule type" value="Genomic_DNA"/>
</dbReference>
<dbReference type="InterPro" id="IPR050545">
    <property type="entry name" value="Mycobact_MmpL"/>
</dbReference>
<dbReference type="PANTHER" id="PTHR33406">
    <property type="entry name" value="MEMBRANE PROTEIN MJ1562-RELATED"/>
    <property type="match status" value="1"/>
</dbReference>
<evidence type="ECO:0000256" key="1">
    <source>
        <dbReference type="ARBA" id="ARBA00004651"/>
    </source>
</evidence>
<evidence type="ECO:0000256" key="6">
    <source>
        <dbReference type="SAM" id="Phobius"/>
    </source>
</evidence>
<proteinExistence type="predicted"/>
<evidence type="ECO:0000256" key="3">
    <source>
        <dbReference type="ARBA" id="ARBA00022692"/>
    </source>
</evidence>
<evidence type="ECO:0000313" key="8">
    <source>
        <dbReference type="EMBL" id="MBS2099231.1"/>
    </source>
</evidence>
<dbReference type="InterPro" id="IPR000731">
    <property type="entry name" value="SSD"/>
</dbReference>
<sequence>MNYLSVKHPIIKYRVSILVTIAVITIFMGFQAKKVALDYELAQMLPEKDTAFIEYNHFKSIFGEDAKLILLGFKDDEILKLENFKALQQLSTDIANIRVKEDTNENPESTVLSLGNIHVLTKNDETKTLELQDIFKQIPETQTELDSLLQIAKDQIFYKDLLFKESDDSFVTILTITLRNDLVNSKSRIAFVHEVYELGEKFHNQTGIDVHYSGLPFIRTHVMATVRGELSLFIALAALVLAVILFLFFRSFRVVMISLLIVGISVIWVFGSIALFGYKITILTGLIPPLIIVIGIPNSIFLINKYHQECHKKGNQWKALKQMISKIGWVIFLSNLTTAAGFATFILTSSAILVEFGMIAAINIFGLFFLSITIFPILLSFQKMPSERHLNHLKNKPLKKVIKWLVLSSIKNRRWVYGGAILLVVISGIGISQIKTEGTVVDDIPQDDDVYQDLMFFEEQFNGVLPFEIVIDTKTEDGVFKDGAKALYKMRRLEKVLMRDSLFSPYFSKPVSILDGVRYLYQAHRGGNPKYNQMPAPRYLNQLKKYANQEDGENSAVFNSFVDSTKQVARMTLKMANITTDQIEVIQDSLRVEVNEIFEPEDYRVSFTGTSVVFLKGTYFLIRNLFVSLAIAIVLISLFIASMFKSFRMVFISLIPNLIPLLFTAGIMGYFGIPIKPSTILVFSIAFGISVDDSIHFLAKYKQELKHHKGRIKHSVVWAIKESGVSMIYTSIVLFFGFAIFTASSFGGTVALGLLVSLTLLVAMITNLVLLPALLLSLEKMKRKELKRKRGK</sequence>
<feature type="transmembrane region" description="Helical" evidence="6">
    <location>
        <begin position="286"/>
        <end position="306"/>
    </location>
</feature>
<keyword evidence="3 6" id="KW-0812">Transmembrane</keyword>
<evidence type="ECO:0000259" key="7">
    <source>
        <dbReference type="PROSITE" id="PS50156"/>
    </source>
</evidence>
<comment type="subcellular location">
    <subcellularLocation>
        <location evidence="1">Cell membrane</location>
        <topology evidence="1">Multi-pass membrane protein</topology>
    </subcellularLocation>
</comment>
<feature type="transmembrane region" description="Helical" evidence="6">
    <location>
        <begin position="679"/>
        <end position="699"/>
    </location>
</feature>
<keyword evidence="2" id="KW-1003">Cell membrane</keyword>
<feature type="transmembrane region" description="Helical" evidence="6">
    <location>
        <begin position="750"/>
        <end position="778"/>
    </location>
</feature>
<dbReference type="SUPFAM" id="SSF82866">
    <property type="entry name" value="Multidrug efflux transporter AcrB transmembrane domain"/>
    <property type="match status" value="2"/>
</dbReference>
<dbReference type="Pfam" id="PF03176">
    <property type="entry name" value="MMPL"/>
    <property type="match status" value="2"/>
</dbReference>
<keyword evidence="9" id="KW-1185">Reference proteome</keyword>
<feature type="transmembrane region" description="Helical" evidence="6">
    <location>
        <begin position="358"/>
        <end position="379"/>
    </location>
</feature>
<evidence type="ECO:0000256" key="2">
    <source>
        <dbReference type="ARBA" id="ARBA00022475"/>
    </source>
</evidence>
<dbReference type="Proteomes" id="UP000708576">
    <property type="component" value="Unassembled WGS sequence"/>
</dbReference>
<dbReference type="PANTHER" id="PTHR33406:SF12">
    <property type="entry name" value="BLR2997 PROTEIN"/>
    <property type="match status" value="1"/>
</dbReference>
<feature type="transmembrane region" description="Helical" evidence="6">
    <location>
        <begin position="625"/>
        <end position="644"/>
    </location>
</feature>
<organism evidence="8 9">
    <name type="scientific">Carboxylicivirga linearis</name>
    <dbReference type="NCBI Taxonomy" id="1628157"/>
    <lineage>
        <taxon>Bacteria</taxon>
        <taxon>Pseudomonadati</taxon>
        <taxon>Bacteroidota</taxon>
        <taxon>Bacteroidia</taxon>
        <taxon>Marinilabiliales</taxon>
        <taxon>Marinilabiliaceae</taxon>
        <taxon>Carboxylicivirga</taxon>
    </lineage>
</organism>
<protein>
    <submittedName>
        <fullName evidence="8">MMPL family transporter</fullName>
    </submittedName>
</protein>
<dbReference type="Gene3D" id="1.20.1640.10">
    <property type="entry name" value="Multidrug efflux transporter AcrB transmembrane domain"/>
    <property type="match status" value="2"/>
</dbReference>
<dbReference type="RefSeq" id="WP_212216476.1">
    <property type="nucleotide sequence ID" value="NZ_JAGUCO010000009.1"/>
</dbReference>
<feature type="transmembrane region" description="Helical" evidence="6">
    <location>
        <begin position="720"/>
        <end position="744"/>
    </location>
</feature>
<dbReference type="InterPro" id="IPR004869">
    <property type="entry name" value="MMPL_dom"/>
</dbReference>
<evidence type="ECO:0000313" key="9">
    <source>
        <dbReference type="Proteomes" id="UP000708576"/>
    </source>
</evidence>
<comment type="caution">
    <text evidence="8">The sequence shown here is derived from an EMBL/GenBank/DDBJ whole genome shotgun (WGS) entry which is preliminary data.</text>
</comment>
<evidence type="ECO:0000256" key="4">
    <source>
        <dbReference type="ARBA" id="ARBA00022989"/>
    </source>
</evidence>
<feature type="domain" description="SSD" evidence="7">
    <location>
        <begin position="649"/>
        <end position="777"/>
    </location>
</feature>
<gene>
    <name evidence="8" type="ORF">KEM10_13140</name>
</gene>
<feature type="transmembrane region" description="Helical" evidence="6">
    <location>
        <begin position="256"/>
        <end position="280"/>
    </location>
</feature>
<feature type="domain" description="SSD" evidence="7">
    <location>
        <begin position="254"/>
        <end position="381"/>
    </location>
</feature>
<evidence type="ECO:0000256" key="5">
    <source>
        <dbReference type="ARBA" id="ARBA00023136"/>
    </source>
</evidence>
<feature type="transmembrane region" description="Helical" evidence="6">
    <location>
        <begin position="327"/>
        <end position="352"/>
    </location>
</feature>
<accession>A0ABS5JWE7</accession>
<feature type="transmembrane region" description="Helical" evidence="6">
    <location>
        <begin position="415"/>
        <end position="434"/>
    </location>
</feature>
<feature type="transmembrane region" description="Helical" evidence="6">
    <location>
        <begin position="12"/>
        <end position="30"/>
    </location>
</feature>
<dbReference type="PROSITE" id="PS50156">
    <property type="entry name" value="SSD"/>
    <property type="match status" value="2"/>
</dbReference>
<feature type="transmembrane region" description="Helical" evidence="6">
    <location>
        <begin position="651"/>
        <end position="673"/>
    </location>
</feature>